<name>A0A927GW79_9GAMM</name>
<dbReference type="GO" id="GO:0050080">
    <property type="term" value="F:malonyl-CoA decarboxylase activity"/>
    <property type="evidence" value="ECO:0007669"/>
    <property type="project" value="InterPro"/>
</dbReference>
<dbReference type="Gene3D" id="1.20.140.90">
    <property type="entry name" value="Malonyl-CoA decarboxylase, oligemerization domain"/>
    <property type="match status" value="1"/>
</dbReference>
<dbReference type="RefSeq" id="WP_190765289.1">
    <property type="nucleotide sequence ID" value="NZ_JACXLD010000005.1"/>
</dbReference>
<evidence type="ECO:0000313" key="4">
    <source>
        <dbReference type="Proteomes" id="UP000610558"/>
    </source>
</evidence>
<dbReference type="Pfam" id="PF05292">
    <property type="entry name" value="MCD"/>
    <property type="match status" value="1"/>
</dbReference>
<dbReference type="GO" id="GO:0006633">
    <property type="term" value="P:fatty acid biosynthetic process"/>
    <property type="evidence" value="ECO:0007669"/>
    <property type="project" value="InterPro"/>
</dbReference>
<feature type="domain" description="Malonyl-CoA decarboxylase N-terminal" evidence="2">
    <location>
        <begin position="77"/>
        <end position="160"/>
    </location>
</feature>
<protein>
    <submittedName>
        <fullName evidence="3">Malonyl-CoA decarboxylase</fullName>
    </submittedName>
</protein>
<dbReference type="PANTHER" id="PTHR28641">
    <property type="match status" value="1"/>
</dbReference>
<dbReference type="EMBL" id="JACXLD010000005">
    <property type="protein sequence ID" value="MBD2859441.1"/>
    <property type="molecule type" value="Genomic_DNA"/>
</dbReference>
<evidence type="ECO:0000259" key="2">
    <source>
        <dbReference type="Pfam" id="PF17408"/>
    </source>
</evidence>
<evidence type="ECO:0000313" key="3">
    <source>
        <dbReference type="EMBL" id="MBD2859441.1"/>
    </source>
</evidence>
<dbReference type="AlphaFoldDB" id="A0A927GW79"/>
<gene>
    <name evidence="3" type="ORF">IB286_10540</name>
</gene>
<dbReference type="Proteomes" id="UP000610558">
    <property type="component" value="Unassembled WGS sequence"/>
</dbReference>
<comment type="caution">
    <text evidence="3">The sequence shown here is derived from an EMBL/GenBank/DDBJ whole genome shotgun (WGS) entry which is preliminary data.</text>
</comment>
<dbReference type="Pfam" id="PF17408">
    <property type="entry name" value="MCD_N"/>
    <property type="match status" value="1"/>
</dbReference>
<dbReference type="InterPro" id="IPR038351">
    <property type="entry name" value="MCD_N_sf"/>
</dbReference>
<dbReference type="InterPro" id="IPR042303">
    <property type="entry name" value="Malonyl_CoA_deC_C_sf"/>
</dbReference>
<proteinExistence type="predicted"/>
<evidence type="ECO:0000259" key="1">
    <source>
        <dbReference type="Pfam" id="PF05292"/>
    </source>
</evidence>
<dbReference type="Gene3D" id="3.40.630.150">
    <property type="entry name" value="Malonyl-CoA decarboxylase, catalytic domain"/>
    <property type="match status" value="1"/>
</dbReference>
<dbReference type="InterPro" id="IPR038917">
    <property type="entry name" value="Malonyl_CoA_deC"/>
</dbReference>
<organism evidence="3 4">
    <name type="scientific">Spongiibacter pelagi</name>
    <dbReference type="NCBI Taxonomy" id="2760804"/>
    <lineage>
        <taxon>Bacteria</taxon>
        <taxon>Pseudomonadati</taxon>
        <taxon>Pseudomonadota</taxon>
        <taxon>Gammaproteobacteria</taxon>
        <taxon>Cellvibrionales</taxon>
        <taxon>Spongiibacteraceae</taxon>
        <taxon>Spongiibacter</taxon>
    </lineage>
</organism>
<accession>A0A927GW79</accession>
<feature type="domain" description="Malonyl-CoA decarboxylase C-terminal" evidence="1">
    <location>
        <begin position="163"/>
        <end position="406"/>
    </location>
</feature>
<keyword evidence="4" id="KW-1185">Reference proteome</keyword>
<sequence length="437" mass="49343">MAKFSDWVSSIADAGRELLPGKNRQGKQRTLIELCHEACTSKGEAMGTAIADAVVRGYQSLDQEERIAFFQQLHREFGANPDEILRCAEAFKQSQSIETYRALSEAIDPPRRKVFRAINMAPNGTATLIQMRKDVLALLKDHPEFVSIDDGLKNLFISWFNRGFLTLERISWKTSADILEKLIAYEAVHEMDGWDDLRRRLASDRRCFAFFHPAMEDEPLIFVQVALVKGVAGNVQEILEAPMPEVDDHDFDSAIFYSISNCQDGLKGISFGNFLIKQVVVELQREFPQLKKFATLSPIPGFRRWLDGERSKTSSPVMNGAERQVLELLKSPTWMDDASAVEQLEPLLMRLCAHYLHDEKRGAEPLDPVARFHLGNGAAIARLNWLGDRSENGLRQSCGVLVNYAYLLENVEQNHEAYVNEGQVATLSAFQKLLQTP</sequence>
<dbReference type="InterPro" id="IPR007956">
    <property type="entry name" value="Malonyl_CoA_deC_C"/>
</dbReference>
<dbReference type="InterPro" id="IPR035372">
    <property type="entry name" value="MCD_N"/>
</dbReference>
<reference evidence="3" key="1">
    <citation type="submission" date="2020-09" db="EMBL/GenBank/DDBJ databases">
        <authorList>
            <person name="Yoon J.-W."/>
        </authorList>
    </citation>
    <scope>NUCLEOTIDE SEQUENCE</scope>
    <source>
        <strain evidence="3">KMU-158</strain>
    </source>
</reference>
<dbReference type="PANTHER" id="PTHR28641:SF1">
    <property type="entry name" value="MALONYL-COA DECARBOXYLASE, MITOCHONDRIAL"/>
    <property type="match status" value="1"/>
</dbReference>